<reference evidence="3 4" key="1">
    <citation type="submission" date="2015-08" db="EMBL/GenBank/DDBJ databases">
        <title>Complete genome sequence of Sulfurifustis variabilis.</title>
        <authorList>
            <person name="Miura A."/>
            <person name="Kojima H."/>
            <person name="Fukui M."/>
        </authorList>
    </citation>
    <scope>NUCLEOTIDE SEQUENCE [LARGE SCALE GENOMIC DNA]</scope>
    <source>
        <strain evidence="4">skN76</strain>
    </source>
</reference>
<protein>
    <submittedName>
        <fullName evidence="3">Glutamine amidotransferase</fullName>
    </submittedName>
</protein>
<evidence type="ECO:0000313" key="4">
    <source>
        <dbReference type="Proteomes" id="UP000218899"/>
    </source>
</evidence>
<evidence type="ECO:0000313" key="3">
    <source>
        <dbReference type="EMBL" id="BAU49273.1"/>
    </source>
</evidence>
<keyword evidence="4" id="KW-1185">Reference proteome</keyword>
<dbReference type="PROSITE" id="PS51278">
    <property type="entry name" value="GATASE_TYPE_2"/>
    <property type="match status" value="1"/>
</dbReference>
<dbReference type="Gene3D" id="3.60.20.10">
    <property type="entry name" value="Glutamine Phosphoribosylpyrophosphate, subunit 1, domain 1"/>
    <property type="match status" value="1"/>
</dbReference>
<feature type="domain" description="Glutamine amidotransferase type-2" evidence="2">
    <location>
        <begin position="2"/>
        <end position="240"/>
    </location>
</feature>
<dbReference type="InterPro" id="IPR017932">
    <property type="entry name" value="GATase_2_dom"/>
</dbReference>
<dbReference type="InterPro" id="IPR026869">
    <property type="entry name" value="EgtC-like"/>
</dbReference>
<sequence length="240" mass="26293">MCELFGMSSGLPVRAVAPLRELARHGGETADNPDGWGIARLEEERLVIDKAPEPAAGSAQYAQLADTVRSTLVIAHVRKANPPTDRIEANTHPFVRDCCGRSWVFAHNGRIPTLLEPNGCCRPRVPMCLGDTDSERAFHFLLEEIAGVVAAGEAGEVPWVETVAKLGALIAGYGRFNFLLSDGDVLLAYGHDRLHRLTQRADRYSRTLVATEPLTADAWEPFAPGELRVFRSGEQILRLN</sequence>
<name>A0A1B4V6W6_9GAMM</name>
<dbReference type="CDD" id="cd01908">
    <property type="entry name" value="YafJ"/>
    <property type="match status" value="1"/>
</dbReference>
<dbReference type="SUPFAM" id="SSF56235">
    <property type="entry name" value="N-terminal nucleophile aminohydrolases (Ntn hydrolases)"/>
    <property type="match status" value="1"/>
</dbReference>
<evidence type="ECO:0000256" key="1">
    <source>
        <dbReference type="ARBA" id="ARBA00022962"/>
    </source>
</evidence>
<gene>
    <name evidence="3" type="ORF">SVA_2725</name>
</gene>
<dbReference type="AlphaFoldDB" id="A0A1B4V6W6"/>
<dbReference type="RefSeq" id="WP_096461697.1">
    <property type="nucleotide sequence ID" value="NZ_AP014936.1"/>
</dbReference>
<dbReference type="Pfam" id="PF13230">
    <property type="entry name" value="GATase_4"/>
    <property type="match status" value="1"/>
</dbReference>
<proteinExistence type="predicted"/>
<dbReference type="PANTHER" id="PTHR42824">
    <property type="entry name" value="GLUTAMINE AMIDOTRANSFERASE"/>
    <property type="match status" value="1"/>
</dbReference>
<evidence type="ECO:0000259" key="2">
    <source>
        <dbReference type="PROSITE" id="PS51278"/>
    </source>
</evidence>
<dbReference type="KEGG" id="sva:SVA_2725"/>
<dbReference type="Proteomes" id="UP000218899">
    <property type="component" value="Chromosome"/>
</dbReference>
<accession>A0A1B4V6W6</accession>
<keyword evidence="3" id="KW-0808">Transferase</keyword>
<dbReference type="GO" id="GO:0016740">
    <property type="term" value="F:transferase activity"/>
    <property type="evidence" value="ECO:0007669"/>
    <property type="project" value="UniProtKB-KW"/>
</dbReference>
<dbReference type="OrthoDB" id="321954at2"/>
<keyword evidence="1 3" id="KW-0315">Glutamine amidotransferase</keyword>
<dbReference type="PANTHER" id="PTHR42824:SF1">
    <property type="entry name" value="GLUTAMINE AMIDOTRANSFERASE YAFJ-RELATED"/>
    <property type="match status" value="1"/>
</dbReference>
<dbReference type="InterPro" id="IPR029055">
    <property type="entry name" value="Ntn_hydrolases_N"/>
</dbReference>
<dbReference type="EMBL" id="AP014936">
    <property type="protein sequence ID" value="BAU49273.1"/>
    <property type="molecule type" value="Genomic_DNA"/>
</dbReference>
<organism evidence="3 4">
    <name type="scientific">Sulfurifustis variabilis</name>
    <dbReference type="NCBI Taxonomy" id="1675686"/>
    <lineage>
        <taxon>Bacteria</taxon>
        <taxon>Pseudomonadati</taxon>
        <taxon>Pseudomonadota</taxon>
        <taxon>Gammaproteobacteria</taxon>
        <taxon>Acidiferrobacterales</taxon>
        <taxon>Acidiferrobacteraceae</taxon>
        <taxon>Sulfurifustis</taxon>
    </lineage>
</organism>